<feature type="region of interest" description="Disordered" evidence="3">
    <location>
        <begin position="872"/>
        <end position="906"/>
    </location>
</feature>
<name>A0A345T4F3_9ACTN</name>
<feature type="transmembrane region" description="Helical" evidence="4">
    <location>
        <begin position="919"/>
        <end position="937"/>
    </location>
</feature>
<organism evidence="7 8">
    <name type="scientific">Peterkaempfera bronchialis</name>
    <dbReference type="NCBI Taxonomy" id="2126346"/>
    <lineage>
        <taxon>Bacteria</taxon>
        <taxon>Bacillati</taxon>
        <taxon>Actinomycetota</taxon>
        <taxon>Actinomycetes</taxon>
        <taxon>Kitasatosporales</taxon>
        <taxon>Streptomycetaceae</taxon>
        <taxon>Peterkaempfera</taxon>
    </lineage>
</organism>
<keyword evidence="1" id="KW-0479">Metal-binding</keyword>
<dbReference type="InterPro" id="IPR032696">
    <property type="entry name" value="SQ_cyclase_C"/>
</dbReference>
<dbReference type="AlphaFoldDB" id="A0A345T4F3"/>
<proteinExistence type="predicted"/>
<feature type="compositionally biased region" description="Gly residues" evidence="3">
    <location>
        <begin position="874"/>
        <end position="906"/>
    </location>
</feature>
<dbReference type="Proteomes" id="UP000249340">
    <property type="component" value="Chromosome"/>
</dbReference>
<dbReference type="PANTHER" id="PTHR10559:SF18">
    <property type="entry name" value="TRANSCOBALAMIN II"/>
    <property type="match status" value="1"/>
</dbReference>
<evidence type="ECO:0000313" key="7">
    <source>
        <dbReference type="EMBL" id="AXI80858.1"/>
    </source>
</evidence>
<dbReference type="GO" id="GO:0046872">
    <property type="term" value="F:metal ion binding"/>
    <property type="evidence" value="ECO:0007669"/>
    <property type="project" value="UniProtKB-KW"/>
</dbReference>
<evidence type="ECO:0000256" key="3">
    <source>
        <dbReference type="SAM" id="MobiDB-lite"/>
    </source>
</evidence>
<dbReference type="SUPFAM" id="SSF48239">
    <property type="entry name" value="Terpenoid cyclases/Protein prenyltransferases"/>
    <property type="match status" value="2"/>
</dbReference>
<accession>A0A345T4F3</accession>
<dbReference type="EMBL" id="CP031264">
    <property type="protein sequence ID" value="AXI80858.1"/>
    <property type="molecule type" value="Genomic_DNA"/>
</dbReference>
<dbReference type="RefSeq" id="WP_111492089.1">
    <property type="nucleotide sequence ID" value="NZ_CP031264.1"/>
</dbReference>
<keyword evidence="4" id="KW-1133">Transmembrane helix</keyword>
<evidence type="ECO:0000256" key="2">
    <source>
        <dbReference type="ARBA" id="ARBA00022737"/>
    </source>
</evidence>
<evidence type="ECO:0000259" key="6">
    <source>
        <dbReference type="Pfam" id="PF13243"/>
    </source>
</evidence>
<dbReference type="Gene3D" id="1.50.10.20">
    <property type="match status" value="2"/>
</dbReference>
<feature type="compositionally biased region" description="Low complexity" evidence="3">
    <location>
        <begin position="513"/>
        <end position="536"/>
    </location>
</feature>
<keyword evidence="4" id="KW-0472">Membrane</keyword>
<dbReference type="Pfam" id="PF00432">
    <property type="entry name" value="Prenyltrans"/>
    <property type="match status" value="1"/>
</dbReference>
<dbReference type="InterPro" id="IPR051588">
    <property type="entry name" value="Cobalamin_Transport"/>
</dbReference>
<reference evidence="8" key="1">
    <citation type="submission" date="2018-07" db="EMBL/GenBank/DDBJ databases">
        <title>Streptacidiphilus bronchialis DSM 106435 chromosome.</title>
        <authorList>
            <person name="Batra D."/>
            <person name="Gulvik C.A."/>
        </authorList>
    </citation>
    <scope>NUCLEOTIDE SEQUENCE [LARGE SCALE GENOMIC DNA]</scope>
    <source>
        <strain evidence="8">DSM 106435</strain>
    </source>
</reference>
<feature type="compositionally biased region" description="Low complexity" evidence="3">
    <location>
        <begin position="201"/>
        <end position="212"/>
    </location>
</feature>
<evidence type="ECO:0000256" key="1">
    <source>
        <dbReference type="ARBA" id="ARBA00022723"/>
    </source>
</evidence>
<dbReference type="GO" id="GO:0003824">
    <property type="term" value="F:catalytic activity"/>
    <property type="evidence" value="ECO:0007669"/>
    <property type="project" value="InterPro"/>
</dbReference>
<dbReference type="CDD" id="cd00688">
    <property type="entry name" value="ISOPREN_C2_like"/>
    <property type="match status" value="3"/>
</dbReference>
<feature type="domain" description="Prenyltransferase alpha-alpha toroid" evidence="5">
    <location>
        <begin position="355"/>
        <end position="493"/>
    </location>
</feature>
<evidence type="ECO:0000259" key="5">
    <source>
        <dbReference type="Pfam" id="PF00432"/>
    </source>
</evidence>
<gene>
    <name evidence="7" type="ORF">C7M71_029260</name>
</gene>
<protein>
    <submittedName>
        <fullName evidence="7">Peptidase</fullName>
    </submittedName>
</protein>
<keyword evidence="2" id="KW-0677">Repeat</keyword>
<dbReference type="PANTHER" id="PTHR10559">
    <property type="entry name" value="TRANSCOBALAMIN-1/GASTRIC INTRINSIC FACTOR"/>
    <property type="match status" value="1"/>
</dbReference>
<dbReference type="InterPro" id="IPR001330">
    <property type="entry name" value="Prenyltrans"/>
</dbReference>
<dbReference type="InterPro" id="IPR008930">
    <property type="entry name" value="Terpenoid_cyclase/PrenylTrfase"/>
</dbReference>
<evidence type="ECO:0000256" key="4">
    <source>
        <dbReference type="SAM" id="Phobius"/>
    </source>
</evidence>
<dbReference type="OrthoDB" id="4401005at2"/>
<feature type="domain" description="Squalene cyclase C-terminal" evidence="6">
    <location>
        <begin position="701"/>
        <end position="802"/>
    </location>
</feature>
<feature type="region of interest" description="Disordered" evidence="3">
    <location>
        <begin position="513"/>
        <end position="559"/>
    </location>
</feature>
<keyword evidence="8" id="KW-1185">Reference proteome</keyword>
<feature type="region of interest" description="Disordered" evidence="3">
    <location>
        <begin position="830"/>
        <end position="851"/>
    </location>
</feature>
<feature type="region of interest" description="Disordered" evidence="3">
    <location>
        <begin position="175"/>
        <end position="220"/>
    </location>
</feature>
<sequence length="948" mass="94072">MGIGTTRHGSGRRGVTARLCAVLATVTALFLALVPFSTPAGADPIEKCTATTGAIVAVDFGHWGGPVVRGCDAHPTTGMNLLHNAGFTTVGTVHDGPGFICRIGSGDFNGGAQYPTAAEESCVQTPKATAYWSYWLAPAGRNTWTYSPLGALSDVPKPGEVEAWVFGGTDVAGTSGQPAFSPDSVRAGGPGATPSVPPSASPSSGPGGSPSAPGSPQPSPAVAAAARWLVGRLVDGDHLYNEAFGAPDYARTALLGTALAAAGGQDATLTRITAYLAAHADDYLQPDGTSVPPDPTAVANLALLAEATGADPRDFGGHDLPVDLADHVCSAAGSLGNCTAAGDFHGAFSPSTQALGVLALARSSVAPPAAAVARLEQLQCADGGFSGSMIAPGEFCDPEPGTTALAAMALTLVPEAAPALAKATAYLADQQQADGSYLPYTGAPGGDTWSTALGTQALLALGRTAGAATAQRWIADRQNGDGGFASDATGGDSDLTASAQALIALAGANLATLHPADPDPSSSPSPSLSPSDTATPTGPPSPSATSSPSTPTPPAGRVPDLAKGVAYLVAPKRLLGGEYYEAFDGTGFADFGLTIDGAFALAATGGNDTALAGIVDFIDQQRKDGTDRTVNDWTLIGTSYAGGGSIAKEALLAQVTGRNPRNFGGHDLIAALDQAVCTRAAADTGCAAEGNYTHAMSVFSQSLGVIAQLRAGDASHAEAPIGYLRSLQAEDGSWPSLIPSTGDRDVDSTAMAVMALALVPGDAAAQAVDRGVAWIAARQQADGGFPGAAGDSTNSAALAIQGMSLHPEKYAGRIARARAFLAGQQNGDGGFRVASDGPQKESDLRASTQSVGGAVGTSFGVLLRDLTGVHSTIGPGGGSTDPGTGGTSGTGGIGGSGTGGSASGGSGPLAATGVEAQRLTLWALVLLLAGGGTVAVVRRRAATGGRRH</sequence>
<dbReference type="KEGG" id="stri:C7M71_029260"/>
<dbReference type="Pfam" id="PF13243">
    <property type="entry name" value="SQHop_cyclase_C"/>
    <property type="match status" value="1"/>
</dbReference>
<keyword evidence="4" id="KW-0812">Transmembrane</keyword>
<evidence type="ECO:0000313" key="8">
    <source>
        <dbReference type="Proteomes" id="UP000249340"/>
    </source>
</evidence>